<dbReference type="EC" id="5.2.1.8" evidence="1"/>
<evidence type="ECO:0000313" key="5">
    <source>
        <dbReference type="EMBL" id="VAW81396.1"/>
    </source>
</evidence>
<evidence type="ECO:0000256" key="2">
    <source>
        <dbReference type="ARBA" id="ARBA00023110"/>
    </source>
</evidence>
<dbReference type="InterPro" id="IPR020892">
    <property type="entry name" value="Cyclophilin-type_PPIase_CS"/>
</dbReference>
<dbReference type="EMBL" id="UOFL01000217">
    <property type="protein sequence ID" value="VAW81396.1"/>
    <property type="molecule type" value="Genomic_DNA"/>
</dbReference>
<dbReference type="InterPro" id="IPR029000">
    <property type="entry name" value="Cyclophilin-like_dom_sf"/>
</dbReference>
<gene>
    <name evidence="5" type="ORF">MNBD_GAMMA12-2802</name>
</gene>
<name>A0A3B0ZL73_9ZZZZ</name>
<dbReference type="AlphaFoldDB" id="A0A3B0ZL73"/>
<dbReference type="GO" id="GO:0003755">
    <property type="term" value="F:peptidyl-prolyl cis-trans isomerase activity"/>
    <property type="evidence" value="ECO:0007669"/>
    <property type="project" value="UniProtKB-KW"/>
</dbReference>
<protein>
    <recommendedName>
        <fullName evidence="1">peptidylprolyl isomerase</fullName>
        <ecNumber evidence="1">5.2.1.8</ecNumber>
    </recommendedName>
</protein>
<reference evidence="5" key="1">
    <citation type="submission" date="2018-06" db="EMBL/GenBank/DDBJ databases">
        <authorList>
            <person name="Zhirakovskaya E."/>
        </authorList>
    </citation>
    <scope>NUCLEOTIDE SEQUENCE</scope>
</reference>
<accession>A0A3B0ZL73</accession>
<dbReference type="PANTHER" id="PTHR45625:SF4">
    <property type="entry name" value="PEPTIDYLPROLYL ISOMERASE DOMAIN AND WD REPEAT-CONTAINING PROTEIN 1"/>
    <property type="match status" value="1"/>
</dbReference>
<sequence>MNKFCSRLYFVIAAVVISGLSFQVFSASTKNPIALIKTTMGDIQVELFPSEAPKTVKNFIDLAEGRKEFTDSTTGKKLTKPFYDGLIFHRVIDKFMIQGGCPLGTGKGGPGYKFADEINATKLGLDKQKIITNGKFNRLLGNPGNRKFMMAVVLPIYKKLGIKTKSDASKREKDIVAELNKMTMMDVYKNMGYQYNTTRNSHTPKRGSLAMANSGPNTNGSQFFINIIDTPWLSGKHTVFGKVIKGMEVVDKISQSAIGVGGKPVTAIKIISIRLMK</sequence>
<evidence type="ECO:0000256" key="1">
    <source>
        <dbReference type="ARBA" id="ARBA00013194"/>
    </source>
</evidence>
<dbReference type="Gene3D" id="2.40.100.10">
    <property type="entry name" value="Cyclophilin-like"/>
    <property type="match status" value="2"/>
</dbReference>
<keyword evidence="3 5" id="KW-0413">Isomerase</keyword>
<organism evidence="5">
    <name type="scientific">hydrothermal vent metagenome</name>
    <dbReference type="NCBI Taxonomy" id="652676"/>
    <lineage>
        <taxon>unclassified sequences</taxon>
        <taxon>metagenomes</taxon>
        <taxon>ecological metagenomes</taxon>
    </lineage>
</organism>
<dbReference type="InterPro" id="IPR002130">
    <property type="entry name" value="Cyclophilin-type_PPIase_dom"/>
</dbReference>
<dbReference type="SUPFAM" id="SSF50891">
    <property type="entry name" value="Cyclophilin-like"/>
    <property type="match status" value="1"/>
</dbReference>
<evidence type="ECO:0000259" key="4">
    <source>
        <dbReference type="PROSITE" id="PS50072"/>
    </source>
</evidence>
<feature type="domain" description="PPIase cyclophilin-type" evidence="4">
    <location>
        <begin position="30"/>
        <end position="275"/>
    </location>
</feature>
<dbReference type="PROSITE" id="PS00170">
    <property type="entry name" value="CSA_PPIASE_1"/>
    <property type="match status" value="1"/>
</dbReference>
<dbReference type="PANTHER" id="PTHR45625">
    <property type="entry name" value="PEPTIDYL-PROLYL CIS-TRANS ISOMERASE-RELATED"/>
    <property type="match status" value="1"/>
</dbReference>
<dbReference type="PRINTS" id="PR00153">
    <property type="entry name" value="CSAPPISMRASE"/>
</dbReference>
<keyword evidence="2" id="KW-0697">Rotamase</keyword>
<dbReference type="PROSITE" id="PS50072">
    <property type="entry name" value="CSA_PPIASE_2"/>
    <property type="match status" value="1"/>
</dbReference>
<dbReference type="GO" id="GO:0006457">
    <property type="term" value="P:protein folding"/>
    <property type="evidence" value="ECO:0007669"/>
    <property type="project" value="InterPro"/>
</dbReference>
<evidence type="ECO:0000256" key="3">
    <source>
        <dbReference type="ARBA" id="ARBA00023235"/>
    </source>
</evidence>
<dbReference type="CDD" id="cd00317">
    <property type="entry name" value="cyclophilin"/>
    <property type="match status" value="1"/>
</dbReference>
<proteinExistence type="predicted"/>
<dbReference type="InterPro" id="IPR044666">
    <property type="entry name" value="Cyclophilin_A-like"/>
</dbReference>
<dbReference type="Pfam" id="PF00160">
    <property type="entry name" value="Pro_isomerase"/>
    <property type="match status" value="1"/>
</dbReference>